<evidence type="ECO:0000256" key="3">
    <source>
        <dbReference type="ARBA" id="ARBA00022737"/>
    </source>
</evidence>
<dbReference type="KEGG" id="els:105021028"/>
<reference evidence="14" key="3">
    <citation type="submission" date="2025-08" db="UniProtKB">
        <authorList>
            <consortium name="Ensembl"/>
        </authorList>
    </citation>
    <scope>IDENTIFICATION</scope>
</reference>
<feature type="coiled-coil region" evidence="11">
    <location>
        <begin position="37"/>
        <end position="68"/>
    </location>
</feature>
<keyword evidence="15" id="KW-1185">Reference proteome</keyword>
<keyword evidence="7" id="KW-0238">DNA-binding</keyword>
<name>A0A6Q2XWW5_ESOLU</name>
<evidence type="ECO:0000256" key="7">
    <source>
        <dbReference type="ARBA" id="ARBA00023125"/>
    </source>
</evidence>
<evidence type="ECO:0000256" key="9">
    <source>
        <dbReference type="ARBA" id="ARBA00023242"/>
    </source>
</evidence>
<dbReference type="GeneID" id="105021028"/>
<keyword evidence="6" id="KW-0805">Transcription regulation</keyword>
<accession>A0A6Q2XWW5</accession>
<dbReference type="InParanoid" id="A0A6Q2XWW5"/>
<reference evidence="14" key="2">
    <citation type="submission" date="2020-02" db="EMBL/GenBank/DDBJ databases">
        <title>Esox lucius (northern pike) genome, fEsoLuc1, primary haplotype.</title>
        <authorList>
            <person name="Myers G."/>
            <person name="Karagic N."/>
            <person name="Meyer A."/>
            <person name="Pippel M."/>
            <person name="Reichard M."/>
            <person name="Winkler S."/>
            <person name="Tracey A."/>
            <person name="Sims Y."/>
            <person name="Howe K."/>
            <person name="Rhie A."/>
            <person name="Formenti G."/>
            <person name="Durbin R."/>
            <person name="Fedrigo O."/>
            <person name="Jarvis E.D."/>
        </authorList>
    </citation>
    <scope>NUCLEOTIDE SEQUENCE [LARGE SCALE GENOMIC DNA]</scope>
</reference>
<dbReference type="InterPro" id="IPR036236">
    <property type="entry name" value="Znf_C2H2_sf"/>
</dbReference>
<dbReference type="OMA" id="MQERIGH"/>
<keyword evidence="4 10" id="KW-0863">Zinc-finger</keyword>
<feature type="domain" description="C2H2-type" evidence="13">
    <location>
        <begin position="405"/>
        <end position="433"/>
    </location>
</feature>
<feature type="domain" description="C2H2-type" evidence="13">
    <location>
        <begin position="321"/>
        <end position="348"/>
    </location>
</feature>
<dbReference type="SMART" id="SM00355">
    <property type="entry name" value="ZnF_C2H2"/>
    <property type="match status" value="4"/>
</dbReference>
<proteinExistence type="predicted"/>
<feature type="domain" description="C2H2-type" evidence="13">
    <location>
        <begin position="349"/>
        <end position="376"/>
    </location>
</feature>
<reference evidence="15" key="1">
    <citation type="journal article" date="2014" name="PLoS ONE">
        <title>The genome and linkage map of the northern pike (Esox lucius): conserved synteny revealed between the salmonid sister group and the Neoteleostei.</title>
        <authorList>
            <person name="Rondeau E.B."/>
            <person name="Minkley D.R."/>
            <person name="Leong J.S."/>
            <person name="Messmer A.M."/>
            <person name="Jantzen J.R."/>
            <person name="von Schalburg K.R."/>
            <person name="Lemon C."/>
            <person name="Bird N.H."/>
            <person name="Koop B.F."/>
        </authorList>
    </citation>
    <scope>NUCLEOTIDE SEQUENCE</scope>
</reference>
<evidence type="ECO:0000256" key="4">
    <source>
        <dbReference type="ARBA" id="ARBA00022771"/>
    </source>
</evidence>
<dbReference type="GO" id="GO:0003677">
    <property type="term" value="F:DNA binding"/>
    <property type="evidence" value="ECO:0007669"/>
    <property type="project" value="UniProtKB-KW"/>
</dbReference>
<evidence type="ECO:0000313" key="14">
    <source>
        <dbReference type="Ensembl" id="ENSELUP00000058078.1"/>
    </source>
</evidence>
<keyword evidence="3" id="KW-0677">Repeat</keyword>
<evidence type="ECO:0000256" key="10">
    <source>
        <dbReference type="PROSITE-ProRule" id="PRU00042"/>
    </source>
</evidence>
<evidence type="ECO:0000256" key="1">
    <source>
        <dbReference type="ARBA" id="ARBA00004123"/>
    </source>
</evidence>
<evidence type="ECO:0000256" key="8">
    <source>
        <dbReference type="ARBA" id="ARBA00023163"/>
    </source>
</evidence>
<reference evidence="14" key="4">
    <citation type="submission" date="2025-09" db="UniProtKB">
        <authorList>
            <consortium name="Ensembl"/>
        </authorList>
    </citation>
    <scope>IDENTIFICATION</scope>
</reference>
<dbReference type="PANTHER" id="PTHR16515">
    <property type="entry name" value="PR DOMAIN ZINC FINGER PROTEIN"/>
    <property type="match status" value="1"/>
</dbReference>
<dbReference type="SUPFAM" id="SSF57667">
    <property type="entry name" value="beta-beta-alpha zinc fingers"/>
    <property type="match status" value="2"/>
</dbReference>
<dbReference type="GO" id="GO:0005634">
    <property type="term" value="C:nucleus"/>
    <property type="evidence" value="ECO:0007669"/>
    <property type="project" value="UniProtKB-SubCell"/>
</dbReference>
<evidence type="ECO:0000256" key="12">
    <source>
        <dbReference type="SAM" id="MobiDB-lite"/>
    </source>
</evidence>
<dbReference type="GO" id="GO:0008270">
    <property type="term" value="F:zinc ion binding"/>
    <property type="evidence" value="ECO:0007669"/>
    <property type="project" value="UniProtKB-KW"/>
</dbReference>
<dbReference type="PANTHER" id="PTHR16515:SF49">
    <property type="entry name" value="GASTRULA ZINC FINGER PROTEIN XLCGF49.1-LIKE-RELATED"/>
    <property type="match status" value="1"/>
</dbReference>
<keyword evidence="2" id="KW-0479">Metal-binding</keyword>
<feature type="region of interest" description="Disordered" evidence="12">
    <location>
        <begin position="170"/>
        <end position="200"/>
    </location>
</feature>
<dbReference type="PROSITE" id="PS50157">
    <property type="entry name" value="ZINC_FINGER_C2H2_2"/>
    <property type="match status" value="4"/>
</dbReference>
<sequence>MAIMADCVGFQSQIASIMEVLANSAVVEICKIIDDGYTALRSQMEQERGQLEQEREQSEKEKYVLRRKLREMDVKMRSYERRLRRRDLRSEIQAVHFRPPEVSSIALSVSNEQTRGPLGSIEDHSQFHHMPQEERAALSLIKQERVDSCDVDLKVELNSAESRSIIPETVKDDTERQSVAETHTSPTVVPEDPTETASGSSAILKSETEAEGVNQRTQLPAGPDLGADLLNSPGLDLALMQERVLSHLGLSLAQAAASNAEIAGHPSCSYQTQADVESQSRQFPGSEMGVFAPFDMTAPPPAAPPVIQRQPHRDAAASEPMGCNFCGRIFRSQACLEVHQRVHTGQRPFSCPHCGKSFAQPNNLRVHLLIHSGERRYRCSICGKSFISSSHLKRHRTVHTQEKPYVCSRCGQSFTQLCSVRRHRQQSRCGEPPRPQNELSA</sequence>
<dbReference type="InterPro" id="IPR050331">
    <property type="entry name" value="Zinc_finger"/>
</dbReference>
<evidence type="ECO:0000256" key="5">
    <source>
        <dbReference type="ARBA" id="ARBA00022833"/>
    </source>
</evidence>
<evidence type="ECO:0000256" key="2">
    <source>
        <dbReference type="ARBA" id="ARBA00022723"/>
    </source>
</evidence>
<organism evidence="14 15">
    <name type="scientific">Esox lucius</name>
    <name type="common">Northern pike</name>
    <dbReference type="NCBI Taxonomy" id="8010"/>
    <lineage>
        <taxon>Eukaryota</taxon>
        <taxon>Metazoa</taxon>
        <taxon>Chordata</taxon>
        <taxon>Craniata</taxon>
        <taxon>Vertebrata</taxon>
        <taxon>Euteleostomi</taxon>
        <taxon>Actinopterygii</taxon>
        <taxon>Neopterygii</taxon>
        <taxon>Teleostei</taxon>
        <taxon>Protacanthopterygii</taxon>
        <taxon>Esociformes</taxon>
        <taxon>Esocidae</taxon>
        <taxon>Esox</taxon>
    </lineage>
</organism>
<dbReference type="RefSeq" id="XP_010886766.1">
    <property type="nucleotide sequence ID" value="XM_010888464.3"/>
</dbReference>
<evidence type="ECO:0000256" key="11">
    <source>
        <dbReference type="SAM" id="Coils"/>
    </source>
</evidence>
<dbReference type="InterPro" id="IPR013087">
    <property type="entry name" value="Znf_C2H2_type"/>
</dbReference>
<dbReference type="Ensembl" id="ENSELUT00000046393.2">
    <property type="protein sequence ID" value="ENSELUP00000058078.1"/>
    <property type="gene ID" value="ENSELUG00000031246.2"/>
</dbReference>
<dbReference type="GO" id="GO:0010468">
    <property type="term" value="P:regulation of gene expression"/>
    <property type="evidence" value="ECO:0007669"/>
    <property type="project" value="TreeGrafter"/>
</dbReference>
<dbReference type="FunFam" id="3.30.160.60:FF:000100">
    <property type="entry name" value="Zinc finger 45-like"/>
    <property type="match status" value="2"/>
</dbReference>
<keyword evidence="5" id="KW-0862">Zinc</keyword>
<feature type="domain" description="C2H2-type" evidence="13">
    <location>
        <begin position="377"/>
        <end position="404"/>
    </location>
</feature>
<evidence type="ECO:0000259" key="13">
    <source>
        <dbReference type="PROSITE" id="PS50157"/>
    </source>
</evidence>
<evidence type="ECO:0000313" key="15">
    <source>
        <dbReference type="Proteomes" id="UP000265140"/>
    </source>
</evidence>
<dbReference type="OrthoDB" id="427030at2759"/>
<comment type="subcellular location">
    <subcellularLocation>
        <location evidence="1">Nucleus</location>
    </subcellularLocation>
</comment>
<dbReference type="PROSITE" id="PS00028">
    <property type="entry name" value="ZINC_FINGER_C2H2_1"/>
    <property type="match status" value="3"/>
</dbReference>
<dbReference type="Gene3D" id="3.30.160.60">
    <property type="entry name" value="Classic Zinc Finger"/>
    <property type="match status" value="4"/>
</dbReference>
<dbReference type="FunCoup" id="A0A6Q2XWW5">
    <property type="interactions" value="1"/>
</dbReference>
<protein>
    <recommendedName>
        <fullName evidence="13">C2H2-type domain-containing protein</fullName>
    </recommendedName>
</protein>
<dbReference type="AlphaFoldDB" id="A0A6Q2XWW5"/>
<dbReference type="Proteomes" id="UP000265140">
    <property type="component" value="Chromosome 25"/>
</dbReference>
<dbReference type="FunFam" id="3.30.160.60:FF:000965">
    <property type="entry name" value="Neurotrophin receptor-interacting factor homolog"/>
    <property type="match status" value="1"/>
</dbReference>
<keyword evidence="8" id="KW-0804">Transcription</keyword>
<keyword evidence="9" id="KW-0539">Nucleus</keyword>
<dbReference type="Bgee" id="ENSELUG00000031246">
    <property type="expression patterns" value="Expressed in brain and 14 other cell types or tissues"/>
</dbReference>
<evidence type="ECO:0000256" key="6">
    <source>
        <dbReference type="ARBA" id="ARBA00023015"/>
    </source>
</evidence>
<dbReference type="FunFam" id="3.30.160.60:FF:000688">
    <property type="entry name" value="zinc finger protein 197 isoform X1"/>
    <property type="match status" value="1"/>
</dbReference>
<dbReference type="Pfam" id="PF00096">
    <property type="entry name" value="zf-C2H2"/>
    <property type="match status" value="3"/>
</dbReference>
<keyword evidence="11" id="KW-0175">Coiled coil</keyword>
<dbReference type="GeneTree" id="ENSGT00940000164807"/>